<comment type="subunit">
    <text evidence="8">Homodimer.</text>
</comment>
<dbReference type="InterPro" id="IPR013785">
    <property type="entry name" value="Aldolase_TIM"/>
</dbReference>
<dbReference type="GO" id="GO:0051539">
    <property type="term" value="F:4 iron, 4 sulfur cluster binding"/>
    <property type="evidence" value="ECO:0007669"/>
    <property type="project" value="UniProtKB-UniRule"/>
</dbReference>
<keyword evidence="4 8" id="KW-0460">Magnesium</keyword>
<comment type="cofactor">
    <cofactor evidence="8">
        <name>[4Fe-4S] cluster</name>
        <dbReference type="ChEBI" id="CHEBI:49883"/>
    </cofactor>
    <text evidence="8">Binds 1 [4Fe-4S] cluster. The cluster is coordinated with 3 cysteines and an exchangeable S-adenosyl-L-methionine.</text>
</comment>
<comment type="function">
    <text evidence="8">Catalyzes the complex heterocyclic radical-mediated conversion of 6-carboxy-5,6,7,8-tetrahydropterin (CPH4) to 7-carboxy-7-deazaguanine (CDG), a step common to the biosynthetic pathways of all 7-deazapurine-containing compounds.</text>
</comment>
<accession>B3ELV5</accession>
<organism evidence="10">
    <name type="scientific">Chlorobium phaeobacteroides (strain BS1)</name>
    <dbReference type="NCBI Taxonomy" id="331678"/>
    <lineage>
        <taxon>Bacteria</taxon>
        <taxon>Pseudomonadati</taxon>
        <taxon>Chlorobiota</taxon>
        <taxon>Chlorobiia</taxon>
        <taxon>Chlorobiales</taxon>
        <taxon>Chlorobiaceae</taxon>
        <taxon>Chlorobium/Pelodictyon group</taxon>
        <taxon>Chlorobium</taxon>
    </lineage>
</organism>
<feature type="binding site" evidence="8">
    <location>
        <begin position="14"/>
        <end position="16"/>
    </location>
    <ligand>
        <name>substrate</name>
    </ligand>
</feature>
<dbReference type="KEGG" id="cpb:Cphamn1_1879"/>
<comment type="pathway">
    <text evidence="8">Purine metabolism; 7-cyano-7-deazaguanine biosynthesis.</text>
</comment>
<feature type="binding site" evidence="8">
    <location>
        <begin position="39"/>
        <end position="41"/>
    </location>
    <ligand>
        <name>S-adenosyl-L-methionine</name>
        <dbReference type="ChEBI" id="CHEBI:59789"/>
    </ligand>
</feature>
<evidence type="ECO:0000256" key="1">
    <source>
        <dbReference type="ARBA" id="ARBA00022485"/>
    </source>
</evidence>
<keyword evidence="7 8" id="KW-0456">Lyase</keyword>
<sequence>MSETVLINEIFRSIQGESTFAGTPCTFIRLSGCDSACRWCDTRYASVENGTAMTLSEIERRADGFRTSLVEITGGEPLQQEPVYALMQQLCDKGHTVLLETGGFLPVDRVDPRVHKIIDLKAPSSGESGRICTSNIELAVSAAEPLKKSFEFKLLLASREDYDWAVDLLNRYRLNQHCTVLMGTVFNKLHPAELAAWILEDNLNVRLQLQLHKYIWPPDMRGV</sequence>
<feature type="binding site" evidence="8">
    <location>
        <position position="37"/>
    </location>
    <ligand>
        <name>[4Fe-4S] cluster</name>
        <dbReference type="ChEBI" id="CHEBI:49883"/>
        <note>4Fe-4S-S-AdoMet</note>
    </ligand>
</feature>
<proteinExistence type="inferred from homology"/>
<dbReference type="SFLD" id="SFLDS00029">
    <property type="entry name" value="Radical_SAM"/>
    <property type="match status" value="1"/>
</dbReference>
<comment type="similarity">
    <text evidence="8">Belongs to the radical SAM superfamily. 7-carboxy-7-deazaguanine synthase family.</text>
</comment>
<dbReference type="eggNOG" id="COG0602">
    <property type="taxonomic scope" value="Bacteria"/>
</dbReference>
<dbReference type="Gene3D" id="3.20.20.70">
    <property type="entry name" value="Aldolase class I"/>
    <property type="match status" value="1"/>
</dbReference>
<feature type="binding site" evidence="8">
    <location>
        <position position="33"/>
    </location>
    <ligand>
        <name>[4Fe-4S] cluster</name>
        <dbReference type="ChEBI" id="CHEBI:49883"/>
        <note>4Fe-4S-S-AdoMet</note>
    </ligand>
</feature>
<keyword evidence="2 8" id="KW-0949">S-adenosyl-L-methionine</keyword>
<feature type="binding site" evidence="8">
    <location>
        <position position="40"/>
    </location>
    <ligand>
        <name>[4Fe-4S] cluster</name>
        <dbReference type="ChEBI" id="CHEBI:49883"/>
        <note>4Fe-4S-S-AdoMet</note>
    </ligand>
</feature>
<dbReference type="GO" id="GO:0008616">
    <property type="term" value="P:tRNA queuosine(34) biosynthetic process"/>
    <property type="evidence" value="ECO:0007669"/>
    <property type="project" value="UniProtKB-UniRule"/>
</dbReference>
<keyword evidence="8" id="KW-0671">Queuosine biosynthesis</keyword>
<comment type="caution">
    <text evidence="8">Lacks conserved residue(s) required for the propagation of feature annotation.</text>
</comment>
<dbReference type="EMBL" id="CP001101">
    <property type="protein sequence ID" value="ACE04796.1"/>
    <property type="molecule type" value="Genomic_DNA"/>
</dbReference>
<evidence type="ECO:0000256" key="4">
    <source>
        <dbReference type="ARBA" id="ARBA00022842"/>
    </source>
</evidence>
<dbReference type="InterPro" id="IPR024924">
    <property type="entry name" value="7-CO-7-deazaguanine_synth-like"/>
</dbReference>
<evidence type="ECO:0000256" key="8">
    <source>
        <dbReference type="HAMAP-Rule" id="MF_00917"/>
    </source>
</evidence>
<evidence type="ECO:0000256" key="3">
    <source>
        <dbReference type="ARBA" id="ARBA00022723"/>
    </source>
</evidence>
<dbReference type="GO" id="GO:0016840">
    <property type="term" value="F:carbon-nitrogen lyase activity"/>
    <property type="evidence" value="ECO:0007669"/>
    <property type="project" value="UniProtKB-UniRule"/>
</dbReference>
<feature type="binding site" evidence="8">
    <location>
        <position position="75"/>
    </location>
    <ligand>
        <name>S-adenosyl-L-methionine</name>
        <dbReference type="ChEBI" id="CHEBI:59789"/>
    </ligand>
</feature>
<feature type="binding site" evidence="8">
    <location>
        <position position="42"/>
    </location>
    <ligand>
        <name>Mg(2+)</name>
        <dbReference type="ChEBI" id="CHEBI:18420"/>
    </ligand>
</feature>
<evidence type="ECO:0000256" key="2">
    <source>
        <dbReference type="ARBA" id="ARBA00022691"/>
    </source>
</evidence>
<evidence type="ECO:0000256" key="6">
    <source>
        <dbReference type="ARBA" id="ARBA00023014"/>
    </source>
</evidence>
<dbReference type="AlphaFoldDB" id="B3ELV5"/>
<keyword evidence="5 8" id="KW-0408">Iron</keyword>
<feature type="domain" description="Radical SAM core" evidence="9">
    <location>
        <begin position="20"/>
        <end position="218"/>
    </location>
</feature>
<dbReference type="OrthoDB" id="9792276at2"/>
<keyword evidence="3 8" id="KW-0479">Metal-binding</keyword>
<comment type="catalytic activity">
    <reaction evidence="8">
        <text>6-carboxy-5,6,7,8-tetrahydropterin + H(+) = 7-carboxy-7-carbaguanine + NH4(+)</text>
        <dbReference type="Rhea" id="RHEA:27974"/>
        <dbReference type="ChEBI" id="CHEBI:15378"/>
        <dbReference type="ChEBI" id="CHEBI:28938"/>
        <dbReference type="ChEBI" id="CHEBI:61032"/>
        <dbReference type="ChEBI" id="CHEBI:61036"/>
        <dbReference type="EC" id="4.3.99.3"/>
    </reaction>
</comment>
<dbReference type="GO" id="GO:1904047">
    <property type="term" value="F:S-adenosyl-L-methionine binding"/>
    <property type="evidence" value="ECO:0007669"/>
    <property type="project" value="UniProtKB-UniRule"/>
</dbReference>
<dbReference type="PIRSF" id="PIRSF000370">
    <property type="entry name" value="QueE"/>
    <property type="match status" value="1"/>
</dbReference>
<dbReference type="HAMAP" id="MF_00917">
    <property type="entry name" value="QueE"/>
    <property type="match status" value="1"/>
</dbReference>
<comment type="cofactor">
    <cofactor evidence="8">
        <name>S-adenosyl-L-methionine</name>
        <dbReference type="ChEBI" id="CHEBI:59789"/>
    </cofactor>
    <text evidence="8">Binds 1 S-adenosyl-L-methionine per subunit.</text>
</comment>
<name>B3ELV5_CHLPB</name>
<dbReference type="PANTHER" id="PTHR42836">
    <property type="entry name" value="7-CARBOXY-7-DEAZAGUANINE SYNTHASE"/>
    <property type="match status" value="1"/>
</dbReference>
<keyword evidence="6 8" id="KW-0411">Iron-sulfur</keyword>
<dbReference type="SUPFAM" id="SSF102114">
    <property type="entry name" value="Radical SAM enzymes"/>
    <property type="match status" value="1"/>
</dbReference>
<dbReference type="PANTHER" id="PTHR42836:SF1">
    <property type="entry name" value="7-CARBOXY-7-DEAZAGUANINE SYNTHASE"/>
    <property type="match status" value="1"/>
</dbReference>
<evidence type="ECO:0000256" key="5">
    <source>
        <dbReference type="ARBA" id="ARBA00023004"/>
    </source>
</evidence>
<dbReference type="InterPro" id="IPR058240">
    <property type="entry name" value="rSAM_sf"/>
</dbReference>
<dbReference type="STRING" id="331678.Cphamn1_1879"/>
<comment type="cofactor">
    <cofactor evidence="8">
        <name>Mg(2+)</name>
        <dbReference type="ChEBI" id="CHEBI:18420"/>
    </cofactor>
</comment>
<reference evidence="10" key="1">
    <citation type="submission" date="2008-06" db="EMBL/GenBank/DDBJ databases">
        <title>Complete sequence of Chlorobium phaeobacteroides BS1.</title>
        <authorList>
            <consortium name="US DOE Joint Genome Institute"/>
            <person name="Lucas S."/>
            <person name="Copeland A."/>
            <person name="Lapidus A."/>
            <person name="Glavina del Rio T."/>
            <person name="Dalin E."/>
            <person name="Tice H."/>
            <person name="Bruce D."/>
            <person name="Goodwin L."/>
            <person name="Pitluck S."/>
            <person name="Schmutz J."/>
            <person name="Larimer F."/>
            <person name="Land M."/>
            <person name="Hauser L."/>
            <person name="Kyrpides N."/>
            <person name="Ovchinnikova G."/>
            <person name="Li T."/>
            <person name="Liu Z."/>
            <person name="Zhao F."/>
            <person name="Overmann J."/>
            <person name="Bryant D.A."/>
            <person name="Richardson P."/>
        </authorList>
    </citation>
    <scope>NUCLEOTIDE SEQUENCE [LARGE SCALE GENOMIC DNA]</scope>
    <source>
        <strain evidence="10">BS1</strain>
    </source>
</reference>
<evidence type="ECO:0000259" key="9">
    <source>
        <dbReference type="PROSITE" id="PS51918"/>
    </source>
</evidence>
<dbReference type="PROSITE" id="PS51918">
    <property type="entry name" value="RADICAL_SAM"/>
    <property type="match status" value="1"/>
</dbReference>
<dbReference type="GO" id="GO:0000287">
    <property type="term" value="F:magnesium ion binding"/>
    <property type="evidence" value="ECO:0007669"/>
    <property type="project" value="UniProtKB-UniRule"/>
</dbReference>
<protein>
    <recommendedName>
        <fullName evidence="8">7-carboxy-7-deazaguanine synthase</fullName>
        <shortName evidence="8">CDG synthase</shortName>
        <ecNumber evidence="8">4.3.99.3</ecNumber>
    </recommendedName>
    <alternativeName>
        <fullName evidence="8">Queuosine biosynthesis protein QueE</fullName>
    </alternativeName>
</protein>
<gene>
    <name evidence="8" type="primary">queE</name>
    <name evidence="10" type="ordered locus">Cphamn1_1879</name>
</gene>
<dbReference type="InterPro" id="IPR007197">
    <property type="entry name" value="rSAM"/>
</dbReference>
<dbReference type="Pfam" id="PF04055">
    <property type="entry name" value="Radical_SAM"/>
    <property type="match status" value="1"/>
</dbReference>
<evidence type="ECO:0000256" key="7">
    <source>
        <dbReference type="ARBA" id="ARBA00023239"/>
    </source>
</evidence>
<dbReference type="UniPathway" id="UPA00391"/>
<feature type="binding site" evidence="8">
    <location>
        <position position="73"/>
    </location>
    <ligand>
        <name>substrate</name>
    </ligand>
</feature>
<dbReference type="HOGENOM" id="CLU_066739_2_0_10"/>
<evidence type="ECO:0000313" key="10">
    <source>
        <dbReference type="EMBL" id="ACE04796.1"/>
    </source>
</evidence>
<keyword evidence="1 8" id="KW-0004">4Fe-4S</keyword>
<dbReference type="EC" id="4.3.99.3" evidence="8"/>
<feature type="binding site" evidence="8">
    <location>
        <position position="29"/>
    </location>
    <ligand>
        <name>substrate</name>
    </ligand>
</feature>